<evidence type="ECO:0000313" key="10">
    <source>
        <dbReference type="EMBL" id="MCC3144647.1"/>
    </source>
</evidence>
<comment type="similarity">
    <text evidence="8">Belongs to the binding-protein-dependent transport system permease family.</text>
</comment>
<dbReference type="AlphaFoldDB" id="A0AAW4WYK9"/>
<dbReference type="GO" id="GO:0055085">
    <property type="term" value="P:transmembrane transport"/>
    <property type="evidence" value="ECO:0007669"/>
    <property type="project" value="InterPro"/>
</dbReference>
<dbReference type="GO" id="GO:0005886">
    <property type="term" value="C:plasma membrane"/>
    <property type="evidence" value="ECO:0007669"/>
    <property type="project" value="UniProtKB-SubCell"/>
</dbReference>
<evidence type="ECO:0000256" key="7">
    <source>
        <dbReference type="ARBA" id="ARBA00023136"/>
    </source>
</evidence>
<feature type="transmembrane region" description="Helical" evidence="8">
    <location>
        <begin position="144"/>
        <end position="167"/>
    </location>
</feature>
<dbReference type="EMBL" id="JAJFAT010000005">
    <property type="protein sequence ID" value="MCC3144647.1"/>
    <property type="molecule type" value="Genomic_DNA"/>
</dbReference>
<keyword evidence="2 8" id="KW-0813">Transport</keyword>
<feature type="transmembrane region" description="Helical" evidence="8">
    <location>
        <begin position="110"/>
        <end position="132"/>
    </location>
</feature>
<evidence type="ECO:0000256" key="6">
    <source>
        <dbReference type="ARBA" id="ARBA00022989"/>
    </source>
</evidence>
<keyword evidence="11" id="KW-1185">Reference proteome</keyword>
<dbReference type="InterPro" id="IPR000515">
    <property type="entry name" value="MetI-like"/>
</dbReference>
<evidence type="ECO:0000313" key="11">
    <source>
        <dbReference type="Proteomes" id="UP001199296"/>
    </source>
</evidence>
<protein>
    <submittedName>
        <fullName evidence="10">ABC transporter permease subunit</fullName>
    </submittedName>
</protein>
<proteinExistence type="inferred from homology"/>
<feature type="transmembrane region" description="Helical" evidence="8">
    <location>
        <begin position="63"/>
        <end position="90"/>
    </location>
</feature>
<feature type="domain" description="ABC transmembrane type-1" evidence="9">
    <location>
        <begin position="75"/>
        <end position="263"/>
    </location>
</feature>
<keyword evidence="5 8" id="KW-0812">Transmembrane</keyword>
<evidence type="ECO:0000256" key="8">
    <source>
        <dbReference type="RuleBase" id="RU363032"/>
    </source>
</evidence>
<comment type="caution">
    <text evidence="10">The sequence shown here is derived from an EMBL/GenBank/DDBJ whole genome shotgun (WGS) entry which is preliminary data.</text>
</comment>
<dbReference type="Pfam" id="PF00528">
    <property type="entry name" value="BPD_transp_1"/>
    <property type="match status" value="1"/>
</dbReference>
<dbReference type="Gene3D" id="1.10.3720.10">
    <property type="entry name" value="MetI-like"/>
    <property type="match status" value="1"/>
</dbReference>
<accession>A0AAW4WYK9</accession>
<dbReference type="InterPro" id="IPR035906">
    <property type="entry name" value="MetI-like_sf"/>
</dbReference>
<keyword evidence="4" id="KW-0997">Cell inner membrane</keyword>
<evidence type="ECO:0000256" key="3">
    <source>
        <dbReference type="ARBA" id="ARBA00022475"/>
    </source>
</evidence>
<organism evidence="10 11">
    <name type="scientific">Halanaerobium polyolivorans</name>
    <dbReference type="NCBI Taxonomy" id="2886943"/>
    <lineage>
        <taxon>Bacteria</taxon>
        <taxon>Bacillati</taxon>
        <taxon>Bacillota</taxon>
        <taxon>Clostridia</taxon>
        <taxon>Halanaerobiales</taxon>
        <taxon>Halanaerobiaceae</taxon>
        <taxon>Halanaerobium</taxon>
    </lineage>
</organism>
<feature type="transmembrane region" description="Helical" evidence="8">
    <location>
        <begin position="188"/>
        <end position="209"/>
    </location>
</feature>
<reference evidence="10 11" key="1">
    <citation type="submission" date="2021-10" db="EMBL/GenBank/DDBJ databases">
        <authorList>
            <person name="Grouzdev D.S."/>
            <person name="Pantiukh K.S."/>
            <person name="Krutkina M.S."/>
        </authorList>
    </citation>
    <scope>NUCLEOTIDE SEQUENCE [LARGE SCALE GENOMIC DNA]</scope>
    <source>
        <strain evidence="10 11">Z-7514</strain>
    </source>
</reference>
<evidence type="ECO:0000256" key="4">
    <source>
        <dbReference type="ARBA" id="ARBA00022519"/>
    </source>
</evidence>
<dbReference type="PROSITE" id="PS50928">
    <property type="entry name" value="ABC_TM1"/>
    <property type="match status" value="1"/>
</dbReference>
<dbReference type="PANTHER" id="PTHR43357">
    <property type="entry name" value="INNER MEMBRANE ABC TRANSPORTER PERMEASE PROTEIN YDCV"/>
    <property type="match status" value="1"/>
</dbReference>
<dbReference type="CDD" id="cd06261">
    <property type="entry name" value="TM_PBP2"/>
    <property type="match status" value="1"/>
</dbReference>
<evidence type="ECO:0000259" key="9">
    <source>
        <dbReference type="PROSITE" id="PS50928"/>
    </source>
</evidence>
<dbReference type="Proteomes" id="UP001199296">
    <property type="component" value="Unassembled WGS sequence"/>
</dbReference>
<evidence type="ECO:0000256" key="2">
    <source>
        <dbReference type="ARBA" id="ARBA00022448"/>
    </source>
</evidence>
<dbReference type="RefSeq" id="WP_229344581.1">
    <property type="nucleotide sequence ID" value="NZ_JAJFAT010000005.1"/>
</dbReference>
<name>A0AAW4WYK9_9FIRM</name>
<keyword evidence="6 8" id="KW-1133">Transmembrane helix</keyword>
<evidence type="ECO:0000256" key="5">
    <source>
        <dbReference type="ARBA" id="ARBA00022692"/>
    </source>
</evidence>
<feature type="transmembrane region" description="Helical" evidence="8">
    <location>
        <begin position="21"/>
        <end position="43"/>
    </location>
</feature>
<feature type="transmembrane region" description="Helical" evidence="8">
    <location>
        <begin position="215"/>
        <end position="237"/>
    </location>
</feature>
<dbReference type="PANTHER" id="PTHR43357:SF4">
    <property type="entry name" value="INNER MEMBRANE ABC TRANSPORTER PERMEASE PROTEIN YDCV"/>
    <property type="match status" value="1"/>
</dbReference>
<dbReference type="SUPFAM" id="SSF161098">
    <property type="entry name" value="MetI-like"/>
    <property type="match status" value="1"/>
</dbReference>
<comment type="subcellular location">
    <subcellularLocation>
        <location evidence="1">Cell inner membrane</location>
        <topology evidence="1">Multi-pass membrane protein</topology>
    </subcellularLocation>
    <subcellularLocation>
        <location evidence="8">Cell membrane</location>
        <topology evidence="8">Multi-pass membrane protein</topology>
    </subcellularLocation>
</comment>
<feature type="transmembrane region" description="Helical" evidence="8">
    <location>
        <begin position="244"/>
        <end position="263"/>
    </location>
</feature>
<evidence type="ECO:0000256" key="1">
    <source>
        <dbReference type="ARBA" id="ARBA00004429"/>
    </source>
</evidence>
<keyword evidence="3" id="KW-1003">Cell membrane</keyword>
<keyword evidence="7 8" id="KW-0472">Membrane</keyword>
<gene>
    <name evidence="10" type="ORF">LJ207_04815</name>
</gene>
<sequence>MSQRNSEKITKIIQNHKLRRFLLYSIILIMILPLLYLLIWSFARRWPWPYLLPEEFSLDSWRYFFNPSSGALAALSLSFFISLAVTFLALCISIPAGKALGLYNFKGKKIINSLVLAPIIIPPLAVTMGIHINFIRLGLAGRVIGVILVHLIPTIPYSIKILTDVFAVLGDKIEEQARVLGANSWQRFFYITLPLIKSGILSAGTMVFIVSFSQYFLTFLMGGGRVVTFPMILFPLIETGNRPLAAVYSWVFILAALAFTIIIERIFKNKELSKEYLQL</sequence>